<keyword evidence="4" id="KW-0677">Repeat</keyword>
<keyword evidence="8" id="KW-0732">Signal</keyword>
<evidence type="ECO:0000256" key="6">
    <source>
        <dbReference type="ARBA" id="ARBA00045654"/>
    </source>
</evidence>
<accession>A0A6M2DYB2</accession>
<feature type="signal peptide" evidence="8">
    <location>
        <begin position="1"/>
        <end position="17"/>
    </location>
</feature>
<feature type="chain" id="PRO_5027064550" description="Protein VAC14 homolog" evidence="8">
    <location>
        <begin position="18"/>
        <end position="408"/>
    </location>
</feature>
<dbReference type="InterPro" id="IPR026825">
    <property type="entry name" value="Vac14"/>
</dbReference>
<dbReference type="PANTHER" id="PTHR16023:SF0">
    <property type="entry name" value="PROTEIN VAC14 HOMOLOG"/>
    <property type="match status" value="1"/>
</dbReference>
<reference evidence="10" key="1">
    <citation type="submission" date="2020-03" db="EMBL/GenBank/DDBJ databases">
        <title>Transcriptomic Profiling of the Digestive Tract of the Rat Flea, Xenopsylla cheopis, Following Blood Feeding and Infection with Yersinia pestis.</title>
        <authorList>
            <person name="Bland D.M."/>
            <person name="Martens C.A."/>
            <person name="Virtaneva K."/>
            <person name="Kanakabandi K."/>
            <person name="Long D."/>
            <person name="Rosenke R."/>
            <person name="Saturday G.A."/>
            <person name="Hoyt F.H."/>
            <person name="Bruno D.P."/>
            <person name="Ribeiro J.M.C."/>
            <person name="Hinnebusch J."/>
        </authorList>
    </citation>
    <scope>NUCLEOTIDE SEQUENCE</scope>
</reference>
<evidence type="ECO:0000256" key="7">
    <source>
        <dbReference type="ARBA" id="ARBA00047092"/>
    </source>
</evidence>
<evidence type="ECO:0000256" key="3">
    <source>
        <dbReference type="ARBA" id="ARBA00013840"/>
    </source>
</evidence>
<comment type="subcellular location">
    <subcellularLocation>
        <location evidence="1">Endomembrane system</location>
    </subcellularLocation>
</comment>
<comment type="similarity">
    <text evidence="2">Belongs to the VAC14 family.</text>
</comment>
<evidence type="ECO:0000256" key="4">
    <source>
        <dbReference type="ARBA" id="ARBA00022737"/>
    </source>
</evidence>
<evidence type="ECO:0000256" key="5">
    <source>
        <dbReference type="ARBA" id="ARBA00023136"/>
    </source>
</evidence>
<name>A0A6M2DYB2_XENCH</name>
<organism evidence="10">
    <name type="scientific">Xenopsylla cheopis</name>
    <name type="common">Oriental rat flea</name>
    <name type="synonym">Pulex cheopis</name>
    <dbReference type="NCBI Taxonomy" id="163159"/>
    <lineage>
        <taxon>Eukaryota</taxon>
        <taxon>Metazoa</taxon>
        <taxon>Ecdysozoa</taxon>
        <taxon>Arthropoda</taxon>
        <taxon>Hexapoda</taxon>
        <taxon>Insecta</taxon>
        <taxon>Pterygota</taxon>
        <taxon>Neoptera</taxon>
        <taxon>Endopterygota</taxon>
        <taxon>Siphonaptera</taxon>
        <taxon>Pulicidae</taxon>
        <taxon>Xenopsyllinae</taxon>
        <taxon>Xenopsylla</taxon>
    </lineage>
</organism>
<dbReference type="AlphaFoldDB" id="A0A6M2DYB2"/>
<dbReference type="EMBL" id="GIIL01006342">
    <property type="protein sequence ID" value="NOV50068.1"/>
    <property type="molecule type" value="Transcribed_RNA"/>
</dbReference>
<comment type="subunit">
    <text evidence="7">Forms pentamers. Component of the PI(3,5)P2 regulatory complex/PAS complex, at least composed of PIKFYVE, FIG4 and VAC14. VAC14 nucleates the assembly of the complex and serves as a scaffold by pentamerizing into a star-shaped structure, which can bind a single copy each of PIKFYVE and FIG4 and coordinates their activities. Interacts with NOS1.</text>
</comment>
<dbReference type="GO" id="GO:0006661">
    <property type="term" value="P:phosphatidylinositol biosynthetic process"/>
    <property type="evidence" value="ECO:0007669"/>
    <property type="project" value="InterPro"/>
</dbReference>
<evidence type="ECO:0000256" key="8">
    <source>
        <dbReference type="SAM" id="SignalP"/>
    </source>
</evidence>
<dbReference type="GO" id="GO:0070772">
    <property type="term" value="C:PAS complex"/>
    <property type="evidence" value="ECO:0007669"/>
    <property type="project" value="InterPro"/>
</dbReference>
<dbReference type="InterPro" id="IPR016024">
    <property type="entry name" value="ARM-type_fold"/>
</dbReference>
<dbReference type="InterPro" id="IPR021841">
    <property type="entry name" value="VAC14_Fig4p-bd"/>
</dbReference>
<dbReference type="PANTHER" id="PTHR16023">
    <property type="entry name" value="TAX1 BINDING PROTEIN-RELATED"/>
    <property type="match status" value="1"/>
</dbReference>
<evidence type="ECO:0000256" key="2">
    <source>
        <dbReference type="ARBA" id="ARBA00010225"/>
    </source>
</evidence>
<feature type="domain" description="Vacuolar protein 14 C-terminal Fig4-binding" evidence="9">
    <location>
        <begin position="167"/>
        <end position="344"/>
    </location>
</feature>
<dbReference type="InterPro" id="IPR011989">
    <property type="entry name" value="ARM-like"/>
</dbReference>
<evidence type="ECO:0000256" key="1">
    <source>
        <dbReference type="ARBA" id="ARBA00004308"/>
    </source>
</evidence>
<protein>
    <recommendedName>
        <fullName evidence="3">Protein VAC14 homolog</fullName>
    </recommendedName>
</protein>
<dbReference type="Gene3D" id="1.25.10.10">
    <property type="entry name" value="Leucine-rich Repeat Variant"/>
    <property type="match status" value="1"/>
</dbReference>
<keyword evidence="5" id="KW-0472">Membrane</keyword>
<dbReference type="Pfam" id="PF11916">
    <property type="entry name" value="Vac14_Fig4_bd"/>
    <property type="match status" value="1"/>
</dbReference>
<dbReference type="GO" id="GO:0010008">
    <property type="term" value="C:endosome membrane"/>
    <property type="evidence" value="ECO:0007669"/>
    <property type="project" value="TreeGrafter"/>
</dbReference>
<sequence>MLPFLSGVIGVILPCLAYESDSRRNIKETATALNLSLLKLVAIEAGDDCYQDGDLETGINMTSVIEVLLNNLISESVQTKVAVLEWIHHLYTQMPSRMEKHTSQLIFPALLKVLSDKSDEVVVQCLLVLAEGVAKKHASTGLKAQTEDLHYKDFLKCLLDLFRSDKQLLDERGSFILRHLCVLLNAEDIYRTLANILLYETNLKFTSTMVETLNMLLLTASELYVLRNILKNLKSQESVSLFICLYKCWAHSPVSTIALCLLSQNYQHVSDLVKLFGNLELTVDLLTELDKLIQLIESPIFAYLRLELLSSSRGAPLLSALYGILMLLPQTKSFHILKARLDCVPALNICCQTNERIVPTKDLKNSNVDFNNLLEHFNKVQSDQTAYKAQQRAYILSTLQRDMNLVQN</sequence>
<dbReference type="SUPFAM" id="SSF48371">
    <property type="entry name" value="ARM repeat"/>
    <property type="match status" value="1"/>
</dbReference>
<comment type="function">
    <text evidence="6">Scaffold protein component of the PI(3,5)P2 regulatory complex which regulates both the synthesis and turnover of phosphatidylinositol 3,5-bisphosphate (PtdIns(3,5)P2). Pentamerizes into a star-shaped structure and nucleates the assembly of the complex. The pentamer binds a single copy each of PIKFYVE and FIG4 and coordinates both PIKfyve kinase activity and FIG4 phosphatase activity, being required to maintain normal levels of phosphatidylinositol 3-phosphate (PtdIns(3)P) and phosphatidylinositol 5-phosphate (PtdIns(5)P). Plays a role in the biogenesis of endosome carrier vesicles (ECV) / multivesicular bodies (MVB) transport intermediates from early endosomes.</text>
</comment>
<proteinExistence type="inferred from homology"/>
<evidence type="ECO:0000313" key="10">
    <source>
        <dbReference type="EMBL" id="NOV50068.1"/>
    </source>
</evidence>
<evidence type="ECO:0000259" key="9">
    <source>
        <dbReference type="Pfam" id="PF11916"/>
    </source>
</evidence>